<feature type="compositionally biased region" description="Basic and acidic residues" evidence="1">
    <location>
        <begin position="64"/>
        <end position="82"/>
    </location>
</feature>
<dbReference type="AlphaFoldDB" id="A0AAD9W7L9"/>
<evidence type="ECO:0000313" key="4">
    <source>
        <dbReference type="Proteomes" id="UP001265746"/>
    </source>
</evidence>
<gene>
    <name evidence="3" type="ORF">N8I77_000858</name>
</gene>
<sequence>MADTMGAPAKAFKKKKAFAFLKSATKPAPSLDLEDGRFNKEADEDDDGLDLFRRSRDFFPVVVKEQENRQATPEEKREEHKRFSQQSTQSPSPPSSKRRKLSSPAHVEYSRDTEEDLYGPPTPPRRVTKSPSPSLRKPHLKQSTPSPAKGKGKERMTSVQRDTLPTPTRSNPNQPSANEVIALNDDNEEDVFRELPTEEPAVATRSSIRTKNDVPAPLEEEPPSPGPIIIDDSDDDVLENPSEPEDDDPFAHFIQRAREREAAAKAEAAAAAAVAASSRPEIQPSTPEGAPYKRREPMIEVKVFVQSRMAKFPELGPFGAKRGMNQNLGVIRRTFLLWLRKMGRSVSGEDEAAIFLTWKRRKIYDVSTGVSLGWNPSVAEDLSSSSSTPGFVRGGVLLEAWTQEDFDEWIAEEERERMMQRGDLVEDVPDDEPLEEQVDDAKVRISIKEKDQKPFNLSVDKDMEIRLLVPAIRKIKKIPNDREIKLRYEGEWLEGNMTVGEADIEDFCTVEMYLR</sequence>
<feature type="domain" description="Ubiquitin-like" evidence="2">
    <location>
        <begin position="443"/>
        <end position="515"/>
    </location>
</feature>
<feature type="compositionally biased region" description="Acidic residues" evidence="1">
    <location>
        <begin position="231"/>
        <end position="248"/>
    </location>
</feature>
<dbReference type="EMBL" id="JAUJFL010000001">
    <property type="protein sequence ID" value="KAK2613995.1"/>
    <property type="molecule type" value="Genomic_DNA"/>
</dbReference>
<feature type="region of interest" description="Disordered" evidence="1">
    <location>
        <begin position="273"/>
        <end position="292"/>
    </location>
</feature>
<evidence type="ECO:0000256" key="1">
    <source>
        <dbReference type="SAM" id="MobiDB-lite"/>
    </source>
</evidence>
<evidence type="ECO:0000313" key="3">
    <source>
        <dbReference type="EMBL" id="KAK2613995.1"/>
    </source>
</evidence>
<feature type="compositionally biased region" description="Polar residues" evidence="1">
    <location>
        <begin position="157"/>
        <end position="177"/>
    </location>
</feature>
<dbReference type="SUPFAM" id="SSF54236">
    <property type="entry name" value="Ubiquitin-like"/>
    <property type="match status" value="1"/>
</dbReference>
<proteinExistence type="predicted"/>
<protein>
    <recommendedName>
        <fullName evidence="2">Ubiquitin-like domain-containing protein</fullName>
    </recommendedName>
</protein>
<comment type="caution">
    <text evidence="3">The sequence shown here is derived from an EMBL/GenBank/DDBJ whole genome shotgun (WGS) entry which is preliminary data.</text>
</comment>
<dbReference type="PROSITE" id="PS50053">
    <property type="entry name" value="UBIQUITIN_2"/>
    <property type="match status" value="1"/>
</dbReference>
<dbReference type="Gene3D" id="3.10.20.90">
    <property type="entry name" value="Phosphatidylinositol 3-kinase Catalytic Subunit, Chain A, domain 1"/>
    <property type="match status" value="1"/>
</dbReference>
<dbReference type="SMART" id="SM00213">
    <property type="entry name" value="UBQ"/>
    <property type="match status" value="1"/>
</dbReference>
<dbReference type="InterPro" id="IPR029071">
    <property type="entry name" value="Ubiquitin-like_domsf"/>
</dbReference>
<dbReference type="Pfam" id="PF11976">
    <property type="entry name" value="Rad60-SLD"/>
    <property type="match status" value="1"/>
</dbReference>
<dbReference type="InterPro" id="IPR000626">
    <property type="entry name" value="Ubiquitin-like_dom"/>
</dbReference>
<accession>A0AAD9W7L9</accession>
<dbReference type="Proteomes" id="UP001265746">
    <property type="component" value="Unassembled WGS sequence"/>
</dbReference>
<evidence type="ECO:0000259" key="2">
    <source>
        <dbReference type="PROSITE" id="PS50053"/>
    </source>
</evidence>
<keyword evidence="4" id="KW-1185">Reference proteome</keyword>
<reference evidence="3" key="1">
    <citation type="submission" date="2023-06" db="EMBL/GenBank/DDBJ databases">
        <authorList>
            <person name="Noh H."/>
        </authorList>
    </citation>
    <scope>NUCLEOTIDE SEQUENCE</scope>
    <source>
        <strain evidence="3">DUCC20226</strain>
    </source>
</reference>
<dbReference type="InterPro" id="IPR022617">
    <property type="entry name" value="Rad60/SUMO-like_dom"/>
</dbReference>
<name>A0AAD9W7L9_PHOAM</name>
<organism evidence="3 4">
    <name type="scientific">Phomopsis amygdali</name>
    <name type="common">Fusicoccum amygdali</name>
    <dbReference type="NCBI Taxonomy" id="1214568"/>
    <lineage>
        <taxon>Eukaryota</taxon>
        <taxon>Fungi</taxon>
        <taxon>Dikarya</taxon>
        <taxon>Ascomycota</taxon>
        <taxon>Pezizomycotina</taxon>
        <taxon>Sordariomycetes</taxon>
        <taxon>Sordariomycetidae</taxon>
        <taxon>Diaporthales</taxon>
        <taxon>Diaporthaceae</taxon>
        <taxon>Diaporthe</taxon>
    </lineage>
</organism>
<feature type="region of interest" description="Disordered" evidence="1">
    <location>
        <begin position="23"/>
        <end position="249"/>
    </location>
</feature>